<evidence type="ECO:0000313" key="4">
    <source>
        <dbReference type="Proteomes" id="UP000887566"/>
    </source>
</evidence>
<protein>
    <recommendedName>
        <fullName evidence="3">Domain of unknown function DB domain-containing protein</fullName>
    </recommendedName>
</protein>
<dbReference type="WBParaSite" id="PSAMB.scaffold1165size35096.g11579.t1">
    <property type="protein sequence ID" value="PSAMB.scaffold1165size35096.g11579.t1"/>
    <property type="gene ID" value="PSAMB.scaffold1165size35096.g11579"/>
</dbReference>
<feature type="domain" description="Domain of unknown function DB" evidence="3">
    <location>
        <begin position="124"/>
        <end position="227"/>
    </location>
</feature>
<dbReference type="PANTHER" id="PTHR46705:SF2">
    <property type="entry name" value="DOMAIN OF UNKNOWN FUNCTION DB DOMAIN-CONTAINING PROTEIN"/>
    <property type="match status" value="1"/>
</dbReference>
<evidence type="ECO:0000256" key="2">
    <source>
        <dbReference type="SAM" id="SignalP"/>
    </source>
</evidence>
<accession>A0A914UQ64</accession>
<keyword evidence="4" id="KW-1185">Reference proteome</keyword>
<keyword evidence="2" id="KW-0732">Signal</keyword>
<feature type="signal peptide" evidence="2">
    <location>
        <begin position="1"/>
        <end position="21"/>
    </location>
</feature>
<sequence length="237" mass="26032">MALPVSFCLLFSAILTYFSISEVYGCASCGVPNCLGLGGCNQAPISPCGGFGCPQPAPPPVFFPQQSCCAPSFGCGGFGGCGRKKRETDRRRGGRRGPPRFTRQAAPRRSFFQDNPADDKFMSCCSGRGLPPACLNHCTFQTYDKNLLSRMYFHIDQCPLELAADIHFCAAQGQDHRQCCVNNGVHQTLFGGQRCLIFCNQLPGYVTKLDLTYLPCYDRFDAMKDCFYNSIMANVSK</sequence>
<feature type="region of interest" description="Disordered" evidence="1">
    <location>
        <begin position="83"/>
        <end position="108"/>
    </location>
</feature>
<reference evidence="5" key="1">
    <citation type="submission" date="2022-11" db="UniProtKB">
        <authorList>
            <consortium name="WormBaseParasite"/>
        </authorList>
    </citation>
    <scope>IDENTIFICATION</scope>
</reference>
<dbReference type="Proteomes" id="UP000887566">
    <property type="component" value="Unplaced"/>
</dbReference>
<dbReference type="PANTHER" id="PTHR46705">
    <property type="entry name" value="PROTEIN CBG09805"/>
    <property type="match status" value="1"/>
</dbReference>
<organism evidence="4 5">
    <name type="scientific">Plectus sambesii</name>
    <dbReference type="NCBI Taxonomy" id="2011161"/>
    <lineage>
        <taxon>Eukaryota</taxon>
        <taxon>Metazoa</taxon>
        <taxon>Ecdysozoa</taxon>
        <taxon>Nematoda</taxon>
        <taxon>Chromadorea</taxon>
        <taxon>Plectida</taxon>
        <taxon>Plectina</taxon>
        <taxon>Plectoidea</taxon>
        <taxon>Plectidae</taxon>
        <taxon>Plectus</taxon>
    </lineage>
</organism>
<dbReference type="Pfam" id="PF01682">
    <property type="entry name" value="DB"/>
    <property type="match status" value="1"/>
</dbReference>
<dbReference type="AlphaFoldDB" id="A0A914UQ64"/>
<name>A0A914UQ64_9BILA</name>
<evidence type="ECO:0000313" key="5">
    <source>
        <dbReference type="WBParaSite" id="PSAMB.scaffold1165size35096.g11579.t1"/>
    </source>
</evidence>
<feature type="chain" id="PRO_5037341578" description="Domain of unknown function DB domain-containing protein" evidence="2">
    <location>
        <begin position="22"/>
        <end position="237"/>
    </location>
</feature>
<dbReference type="InterPro" id="IPR002602">
    <property type="entry name" value="DB"/>
</dbReference>
<proteinExistence type="predicted"/>
<evidence type="ECO:0000256" key="1">
    <source>
        <dbReference type="SAM" id="MobiDB-lite"/>
    </source>
</evidence>
<evidence type="ECO:0000259" key="3">
    <source>
        <dbReference type="Pfam" id="PF01682"/>
    </source>
</evidence>